<dbReference type="Proteomes" id="UP000534783">
    <property type="component" value="Unassembled WGS sequence"/>
</dbReference>
<gene>
    <name evidence="1" type="ORF">MNODULE_14575</name>
</gene>
<keyword evidence="2" id="KW-1185">Reference proteome</keyword>
<dbReference type="EMBL" id="VTOW01000003">
    <property type="protein sequence ID" value="NKE71970.1"/>
    <property type="molecule type" value="Genomic_DNA"/>
</dbReference>
<name>A0A7X6DRE7_9BACT</name>
<evidence type="ECO:0000313" key="1">
    <source>
        <dbReference type="EMBL" id="NKE71970.1"/>
    </source>
</evidence>
<dbReference type="AlphaFoldDB" id="A0A7X6DRE7"/>
<comment type="caution">
    <text evidence="1">The sequence shown here is derived from an EMBL/GenBank/DDBJ whole genome shotgun (WGS) entry which is preliminary data.</text>
</comment>
<reference evidence="1 2" key="1">
    <citation type="journal article" date="2020" name="Nature">
        <title>Bacterial chemolithoautotrophy via manganese oxidation.</title>
        <authorList>
            <person name="Yu H."/>
            <person name="Leadbetter J.R."/>
        </authorList>
    </citation>
    <scope>NUCLEOTIDE SEQUENCE [LARGE SCALE GENOMIC DNA]</scope>
    <source>
        <strain evidence="1 2">Mn-1</strain>
    </source>
</reference>
<organism evidence="1 2">
    <name type="scientific">Candidatus Manganitrophus noduliformans</name>
    <dbReference type="NCBI Taxonomy" id="2606439"/>
    <lineage>
        <taxon>Bacteria</taxon>
        <taxon>Pseudomonadati</taxon>
        <taxon>Nitrospirota</taxon>
        <taxon>Nitrospiria</taxon>
        <taxon>Candidatus Troglogloeales</taxon>
        <taxon>Candidatus Manganitrophaceae</taxon>
        <taxon>Candidatus Manganitrophus</taxon>
    </lineage>
</organism>
<dbReference type="RefSeq" id="WP_168061216.1">
    <property type="nucleotide sequence ID" value="NZ_VTOW01000003.1"/>
</dbReference>
<proteinExistence type="predicted"/>
<evidence type="ECO:0000313" key="2">
    <source>
        <dbReference type="Proteomes" id="UP000534783"/>
    </source>
</evidence>
<accession>A0A7X6DRE7</accession>
<protein>
    <submittedName>
        <fullName evidence="1">Uncharacterized protein</fullName>
    </submittedName>
</protein>
<sequence length="135" mass="14992">MAITFAVGESPENVHDEEALVFEPELRNYFRRLSIQIGIAPPDLTNLDPYGDTRFEGAGLFRLEREVDDLRSILEALYRKGGLAPSLEPPEMIGLETEPEGKPCGRNGVLQFLKALKTLSQKARKEGRPLLAIGD</sequence>